<dbReference type="InterPro" id="IPR001841">
    <property type="entry name" value="Znf_RING"/>
</dbReference>
<feature type="domain" description="RING-type" evidence="10">
    <location>
        <begin position="199"/>
        <end position="240"/>
    </location>
</feature>
<dbReference type="EC" id="2.3.2.27" evidence="2"/>
<dbReference type="InParanoid" id="A0A1E7FQW7"/>
<evidence type="ECO:0000256" key="1">
    <source>
        <dbReference type="ARBA" id="ARBA00000900"/>
    </source>
</evidence>
<evidence type="ECO:0000256" key="4">
    <source>
        <dbReference type="ARBA" id="ARBA00022723"/>
    </source>
</evidence>
<evidence type="ECO:0000256" key="8">
    <source>
        <dbReference type="PROSITE-ProRule" id="PRU00175"/>
    </source>
</evidence>
<evidence type="ECO:0000256" key="5">
    <source>
        <dbReference type="ARBA" id="ARBA00022771"/>
    </source>
</evidence>
<accession>A0A1E7FQW7</accession>
<feature type="compositionally biased region" description="Low complexity" evidence="9">
    <location>
        <begin position="1"/>
        <end position="18"/>
    </location>
</feature>
<dbReference type="GO" id="GO:0061630">
    <property type="term" value="F:ubiquitin protein ligase activity"/>
    <property type="evidence" value="ECO:0007669"/>
    <property type="project" value="UniProtKB-EC"/>
</dbReference>
<dbReference type="AlphaFoldDB" id="A0A1E7FQW7"/>
<dbReference type="Gene3D" id="3.30.40.10">
    <property type="entry name" value="Zinc/RING finger domain, C3HC4 (zinc finger)"/>
    <property type="match status" value="1"/>
</dbReference>
<dbReference type="PANTHER" id="PTHR22937:SF65">
    <property type="entry name" value="E3 UBIQUITIN-PROTEIN LIGASE ARK2C"/>
    <property type="match status" value="1"/>
</dbReference>
<dbReference type="PROSITE" id="PS50089">
    <property type="entry name" value="ZF_RING_2"/>
    <property type="match status" value="1"/>
</dbReference>
<dbReference type="Proteomes" id="UP000095751">
    <property type="component" value="Unassembled WGS sequence"/>
</dbReference>
<keyword evidence="6" id="KW-0833">Ubl conjugation pathway</keyword>
<keyword evidence="5 8" id="KW-0863">Zinc-finger</keyword>
<protein>
    <recommendedName>
        <fullName evidence="2">RING-type E3 ubiquitin transferase</fullName>
        <ecNumber evidence="2">2.3.2.27</ecNumber>
    </recommendedName>
</protein>
<feature type="compositionally biased region" description="Polar residues" evidence="9">
    <location>
        <begin position="23"/>
        <end position="39"/>
    </location>
</feature>
<dbReference type="EMBL" id="KV784354">
    <property type="protein sequence ID" value="OEU20495.1"/>
    <property type="molecule type" value="Genomic_DNA"/>
</dbReference>
<evidence type="ECO:0000256" key="6">
    <source>
        <dbReference type="ARBA" id="ARBA00022786"/>
    </source>
</evidence>
<evidence type="ECO:0000256" key="2">
    <source>
        <dbReference type="ARBA" id="ARBA00012483"/>
    </source>
</evidence>
<dbReference type="GO" id="GO:0008270">
    <property type="term" value="F:zinc ion binding"/>
    <property type="evidence" value="ECO:0007669"/>
    <property type="project" value="UniProtKB-KW"/>
</dbReference>
<feature type="compositionally biased region" description="Polar residues" evidence="9">
    <location>
        <begin position="46"/>
        <end position="57"/>
    </location>
</feature>
<evidence type="ECO:0000256" key="9">
    <source>
        <dbReference type="SAM" id="MobiDB-lite"/>
    </source>
</evidence>
<feature type="region of interest" description="Disordered" evidence="9">
    <location>
        <begin position="1"/>
        <end position="76"/>
    </location>
</feature>
<evidence type="ECO:0000256" key="7">
    <source>
        <dbReference type="ARBA" id="ARBA00022833"/>
    </source>
</evidence>
<dbReference type="SMART" id="SM00184">
    <property type="entry name" value="RING"/>
    <property type="match status" value="1"/>
</dbReference>
<keyword evidence="12" id="KW-1185">Reference proteome</keyword>
<evidence type="ECO:0000256" key="3">
    <source>
        <dbReference type="ARBA" id="ARBA00022679"/>
    </source>
</evidence>
<keyword evidence="7" id="KW-0862">Zinc</keyword>
<dbReference type="SUPFAM" id="SSF57850">
    <property type="entry name" value="RING/U-box"/>
    <property type="match status" value="1"/>
</dbReference>
<evidence type="ECO:0000313" key="12">
    <source>
        <dbReference type="Proteomes" id="UP000095751"/>
    </source>
</evidence>
<dbReference type="InterPro" id="IPR045191">
    <property type="entry name" value="MBR1/2-like"/>
</dbReference>
<dbReference type="OrthoDB" id="8062037at2759"/>
<dbReference type="PANTHER" id="PTHR22937">
    <property type="entry name" value="E3 UBIQUITIN-PROTEIN LIGASE RNF165"/>
    <property type="match status" value="1"/>
</dbReference>
<dbReference type="KEGG" id="fcy:FRACYDRAFT_267659"/>
<reference evidence="11 12" key="1">
    <citation type="submission" date="2016-09" db="EMBL/GenBank/DDBJ databases">
        <title>Extensive genetic diversity and differential bi-allelic expression allows diatom success in the polar Southern Ocean.</title>
        <authorList>
            <consortium name="DOE Joint Genome Institute"/>
            <person name="Mock T."/>
            <person name="Otillar R.P."/>
            <person name="Strauss J."/>
            <person name="Dupont C."/>
            <person name="Frickenhaus S."/>
            <person name="Maumus F."/>
            <person name="Mcmullan M."/>
            <person name="Sanges R."/>
            <person name="Schmutz J."/>
            <person name="Toseland A."/>
            <person name="Valas R."/>
            <person name="Veluchamy A."/>
            <person name="Ward B.J."/>
            <person name="Allen A."/>
            <person name="Barry K."/>
            <person name="Falciatore A."/>
            <person name="Ferrante M."/>
            <person name="Fortunato A.E."/>
            <person name="Gloeckner G."/>
            <person name="Gruber A."/>
            <person name="Hipkin R."/>
            <person name="Janech M."/>
            <person name="Kroth P."/>
            <person name="Leese F."/>
            <person name="Lindquist E."/>
            <person name="Lyon B.R."/>
            <person name="Martin J."/>
            <person name="Mayer C."/>
            <person name="Parker M."/>
            <person name="Quesneville H."/>
            <person name="Raymond J."/>
            <person name="Uhlig C."/>
            <person name="Valentin K.U."/>
            <person name="Worden A.Z."/>
            <person name="Armbrust E.V."/>
            <person name="Bowler C."/>
            <person name="Green B."/>
            <person name="Moulton V."/>
            <person name="Van Oosterhout C."/>
            <person name="Grigoriev I."/>
        </authorList>
    </citation>
    <scope>NUCLEOTIDE SEQUENCE [LARGE SCALE GENOMIC DNA]</scope>
    <source>
        <strain evidence="11 12">CCMP1102</strain>
    </source>
</reference>
<gene>
    <name evidence="11" type="ORF">FRACYDRAFT_267659</name>
</gene>
<name>A0A1E7FQW7_9STRA</name>
<evidence type="ECO:0000313" key="11">
    <source>
        <dbReference type="EMBL" id="OEU20495.1"/>
    </source>
</evidence>
<comment type="catalytic activity">
    <reaction evidence="1">
        <text>S-ubiquitinyl-[E2 ubiquitin-conjugating enzyme]-L-cysteine + [acceptor protein]-L-lysine = [E2 ubiquitin-conjugating enzyme]-L-cysteine + N(6)-ubiquitinyl-[acceptor protein]-L-lysine.</text>
        <dbReference type="EC" id="2.3.2.27"/>
    </reaction>
</comment>
<keyword evidence="3" id="KW-0808">Transferase</keyword>
<organism evidence="11 12">
    <name type="scientific">Fragilariopsis cylindrus CCMP1102</name>
    <dbReference type="NCBI Taxonomy" id="635003"/>
    <lineage>
        <taxon>Eukaryota</taxon>
        <taxon>Sar</taxon>
        <taxon>Stramenopiles</taxon>
        <taxon>Ochrophyta</taxon>
        <taxon>Bacillariophyta</taxon>
        <taxon>Bacillariophyceae</taxon>
        <taxon>Bacillariophycidae</taxon>
        <taxon>Bacillariales</taxon>
        <taxon>Bacillariaceae</taxon>
        <taxon>Fragilariopsis</taxon>
    </lineage>
</organism>
<keyword evidence="4" id="KW-0479">Metal-binding</keyword>
<sequence>MDSPTYTTTNASHSTTQSKDCVRSSNQEEQTLGTPPNYNETREDSGINTNGQSSPSRQADEEEDVLTAEQRAAREEEESIELARAMMAEEAMGAYAAHMDYLRHNQDQFSEEDLAAFQIAMDDDEQEANTINDTEEDNGQDISGMSYEAMLQLGERIGDVKTERWARRAQKTIDTLPIIKFDREKINNKTNTNQCDTKCLICQEEYCTGEDLRQLPCRHCFHQECVDQWLLTKDFCPYCRTSLEKE</sequence>
<proteinExistence type="predicted"/>
<dbReference type="Pfam" id="PF13639">
    <property type="entry name" value="zf-RING_2"/>
    <property type="match status" value="1"/>
</dbReference>
<evidence type="ECO:0000259" key="10">
    <source>
        <dbReference type="PROSITE" id="PS50089"/>
    </source>
</evidence>
<dbReference type="InterPro" id="IPR013083">
    <property type="entry name" value="Znf_RING/FYVE/PHD"/>
</dbReference>